<name>A0A1Q1FVS9_ENTFL</name>
<sequence length="117" mass="13458">MKSMEIDVEHIFDCLDRYGKGELTEKQLTKGVTDDEKMFLIMHQGLLGGNTDSEEEFNVLDWLGEEESFFMIVEINENLCRKAESILEEIGVEMPDVIESFLKQLVETKQLPVVVND</sequence>
<dbReference type="AlphaFoldDB" id="A0A1Q1FVS9"/>
<comment type="caution">
    <text evidence="2">The sequence shown here is derived from an EMBL/GenBank/DDBJ whole genome shotgun (WGS) entry which is preliminary data.</text>
</comment>
<organism evidence="2 4">
    <name type="scientific">Enterococcus faecalis</name>
    <name type="common">Streptococcus faecalis</name>
    <dbReference type="NCBI Taxonomy" id="1351"/>
    <lineage>
        <taxon>Bacteria</taxon>
        <taxon>Bacillati</taxon>
        <taxon>Bacillota</taxon>
        <taxon>Bacilli</taxon>
        <taxon>Lactobacillales</taxon>
        <taxon>Enterococcaceae</taxon>
        <taxon>Enterococcus</taxon>
    </lineage>
</organism>
<evidence type="ECO:0000313" key="1">
    <source>
        <dbReference type="EMBL" id="PTN78351.1"/>
    </source>
</evidence>
<protein>
    <submittedName>
        <fullName evidence="2">Damage-inducible protein J</fullName>
    </submittedName>
</protein>
<accession>A0A1Q1FVS9</accession>
<evidence type="ECO:0000313" key="3">
    <source>
        <dbReference type="Proteomes" id="UP000244140"/>
    </source>
</evidence>
<dbReference type="EMBL" id="SIYF01000128">
    <property type="protein sequence ID" value="TKK88266.1"/>
    <property type="molecule type" value="Genomic_DNA"/>
</dbReference>
<evidence type="ECO:0000313" key="4">
    <source>
        <dbReference type="Proteomes" id="UP000305511"/>
    </source>
</evidence>
<dbReference type="Proteomes" id="UP000305511">
    <property type="component" value="Unassembled WGS sequence"/>
</dbReference>
<gene>
    <name evidence="1" type="ORF">DAI13_11530</name>
    <name evidence="2" type="ORF">EY666_05765</name>
</gene>
<reference evidence="2 4" key="2">
    <citation type="submission" date="2019-02" db="EMBL/GenBank/DDBJ databases">
        <title>Bacteria dissemination in different level of health care in South Africa: the effectiveness of infections prevention and control.</title>
        <authorList>
            <person name="Shobo C."/>
            <person name="Amoako D.G."/>
            <person name="Allam M."/>
            <person name="Ismail A."/>
            <person name="Bester L.A."/>
            <person name="Essack S.Y."/>
        </authorList>
    </citation>
    <scope>NUCLEOTIDE SEQUENCE [LARGE SCALE GENOMIC DNA]</scope>
    <source>
        <strain evidence="2 4">2SIL2</strain>
    </source>
</reference>
<proteinExistence type="predicted"/>
<dbReference type="EMBL" id="PZZH01000001">
    <property type="protein sequence ID" value="PTN78351.1"/>
    <property type="molecule type" value="Genomic_DNA"/>
</dbReference>
<reference evidence="1 3" key="1">
    <citation type="submission" date="2018-04" db="EMBL/GenBank/DDBJ databases">
        <authorList>
            <person name="Van Tyne D."/>
        </authorList>
    </citation>
    <scope>NUCLEOTIDE SEQUENCE [LARGE SCALE GENOMIC DNA]</scope>
    <source>
        <strain evidence="1 3">B2535</strain>
    </source>
</reference>
<dbReference type="Proteomes" id="UP000244140">
    <property type="component" value="Unassembled WGS sequence"/>
</dbReference>
<dbReference type="SMR" id="A0A1Q1FVS9"/>
<evidence type="ECO:0000313" key="2">
    <source>
        <dbReference type="EMBL" id="TKK88266.1"/>
    </source>
</evidence>
<dbReference type="GO" id="GO:0006355">
    <property type="term" value="P:regulation of DNA-templated transcription"/>
    <property type="evidence" value="ECO:0007669"/>
    <property type="project" value="InterPro"/>
</dbReference>
<dbReference type="InterPro" id="IPR013321">
    <property type="entry name" value="Arc_rbn_hlx_hlx"/>
</dbReference>
<dbReference type="Gene3D" id="1.10.1220.10">
    <property type="entry name" value="Met repressor-like"/>
    <property type="match status" value="1"/>
</dbReference>